<dbReference type="Pfam" id="PF08447">
    <property type="entry name" value="PAS_3"/>
    <property type="match status" value="1"/>
</dbReference>
<proteinExistence type="predicted"/>
<dbReference type="SMART" id="SM00283">
    <property type="entry name" value="MA"/>
    <property type="match status" value="1"/>
</dbReference>
<protein>
    <submittedName>
        <fullName evidence="8">Methyl-accepting chemotaxis protein</fullName>
    </submittedName>
</protein>
<dbReference type="InterPro" id="IPR035965">
    <property type="entry name" value="PAS-like_dom_sf"/>
</dbReference>
<evidence type="ECO:0000256" key="1">
    <source>
        <dbReference type="ARBA" id="ARBA00004141"/>
    </source>
</evidence>
<dbReference type="CDD" id="cd00130">
    <property type="entry name" value="PAS"/>
    <property type="match status" value="2"/>
</dbReference>
<evidence type="ECO:0000256" key="3">
    <source>
        <dbReference type="ARBA" id="ARBA00022989"/>
    </source>
</evidence>
<dbReference type="InterPro" id="IPR000014">
    <property type="entry name" value="PAS"/>
</dbReference>
<keyword evidence="5 6" id="KW-0807">Transducer</keyword>
<dbReference type="Pfam" id="PF00015">
    <property type="entry name" value="MCPsignal"/>
    <property type="match status" value="1"/>
</dbReference>
<name>A0ABM8FHF3_9GAMM</name>
<dbReference type="PROSITE" id="PS50111">
    <property type="entry name" value="CHEMOTAXIS_TRANSDUC_2"/>
    <property type="match status" value="1"/>
</dbReference>
<keyword evidence="2" id="KW-0812">Transmembrane</keyword>
<reference evidence="8 9" key="1">
    <citation type="submission" date="2023-01" db="EMBL/GenBank/DDBJ databases">
        <title>Complete genome sequence of Marinomonas pontica strain 200518_36.</title>
        <authorList>
            <person name="Ueki S."/>
            <person name="Gajardo G."/>
            <person name="Maruyama F."/>
        </authorList>
    </citation>
    <scope>NUCLEOTIDE SEQUENCE [LARGE SCALE GENOMIC DNA]</scope>
    <source>
        <strain evidence="8 9">200518_36</strain>
    </source>
</reference>
<comment type="subcellular location">
    <subcellularLocation>
        <location evidence="1">Membrane</location>
        <topology evidence="1">Multi-pass membrane protein</topology>
    </subcellularLocation>
</comment>
<keyword evidence="3" id="KW-1133">Transmembrane helix</keyword>
<feature type="domain" description="Methyl-accepting transducer" evidence="7">
    <location>
        <begin position="265"/>
        <end position="437"/>
    </location>
</feature>
<evidence type="ECO:0000256" key="6">
    <source>
        <dbReference type="PROSITE-ProRule" id="PRU00284"/>
    </source>
</evidence>
<dbReference type="InterPro" id="IPR004089">
    <property type="entry name" value="MCPsignal_dom"/>
</dbReference>
<dbReference type="Proteomes" id="UP001307608">
    <property type="component" value="Chromosome"/>
</dbReference>
<organism evidence="8 9">
    <name type="scientific">Marinomonas pontica</name>
    <dbReference type="NCBI Taxonomy" id="264739"/>
    <lineage>
        <taxon>Bacteria</taxon>
        <taxon>Pseudomonadati</taxon>
        <taxon>Pseudomonadota</taxon>
        <taxon>Gammaproteobacteria</taxon>
        <taxon>Oceanospirillales</taxon>
        <taxon>Oceanospirillaceae</taxon>
        <taxon>Marinomonas</taxon>
    </lineage>
</organism>
<dbReference type="PANTHER" id="PTHR32089">
    <property type="entry name" value="METHYL-ACCEPTING CHEMOTAXIS PROTEIN MCPB"/>
    <property type="match status" value="1"/>
</dbReference>
<dbReference type="SUPFAM" id="SSF55785">
    <property type="entry name" value="PYP-like sensor domain (PAS domain)"/>
    <property type="match status" value="2"/>
</dbReference>
<dbReference type="SUPFAM" id="SSF58104">
    <property type="entry name" value="Methyl-accepting chemotaxis protein (MCP) signaling domain"/>
    <property type="match status" value="1"/>
</dbReference>
<dbReference type="Pfam" id="PF13426">
    <property type="entry name" value="PAS_9"/>
    <property type="match status" value="1"/>
</dbReference>
<dbReference type="Gene3D" id="1.10.287.950">
    <property type="entry name" value="Methyl-accepting chemotaxis protein"/>
    <property type="match status" value="1"/>
</dbReference>
<gene>
    <name evidence="8" type="ORF">MACH16_21810</name>
</gene>
<accession>A0ABM8FHF3</accession>
<sequence>MFNTGLKNELQLLKDELYSLNQVRDSLSQEMLVLVLTPDGVIKSVNDKFLKELGCSKEYIVGKTLSDLTPSYSRKTEHYNALLGAIKNVKHWVGAVEIEKEDGTEAWLRAIVQPILDGTTGKLKEFALHCNDLTRTITSSREDQNIIAALQRSTAVIEFDMSGHILTANHLFLQGMGYKLDQIRGKHHKIFCTPEESSSSEYVGFWARLNKGEFVADRFKRIDSRGNIVWLEATYNPISDLHGRLYKVVKFATIITDQVNRELAVSDAADIAFTISQQTDASAKKGSQVVRDTVAVMRQLAEQMAEAAEGISELDKQSQLVGSIIQSIRGIADQTNLLALNAAIEAARAGEQGRGFAVVADEVRLLASRTSTATEEIVGVVEKNQILAEKAVSLVNKGKEQAEQGLTLSNEAGEVIVEIQDGAQRVVDAVGQFSSNL</sequence>
<evidence type="ECO:0000256" key="4">
    <source>
        <dbReference type="ARBA" id="ARBA00023136"/>
    </source>
</evidence>
<dbReference type="CDD" id="cd11386">
    <property type="entry name" value="MCP_signal"/>
    <property type="match status" value="1"/>
</dbReference>
<evidence type="ECO:0000256" key="2">
    <source>
        <dbReference type="ARBA" id="ARBA00022692"/>
    </source>
</evidence>
<evidence type="ECO:0000313" key="8">
    <source>
        <dbReference type="EMBL" id="BDX03433.1"/>
    </source>
</evidence>
<evidence type="ECO:0000313" key="9">
    <source>
        <dbReference type="Proteomes" id="UP001307608"/>
    </source>
</evidence>
<dbReference type="RefSeq" id="WP_338267944.1">
    <property type="nucleotide sequence ID" value="NZ_AP027271.1"/>
</dbReference>
<dbReference type="EMBL" id="AP027271">
    <property type="protein sequence ID" value="BDX03433.1"/>
    <property type="molecule type" value="Genomic_DNA"/>
</dbReference>
<dbReference type="PANTHER" id="PTHR32089:SF119">
    <property type="entry name" value="METHYL-ACCEPTING CHEMOTAXIS PROTEIN CTPL"/>
    <property type="match status" value="1"/>
</dbReference>
<dbReference type="InterPro" id="IPR013655">
    <property type="entry name" value="PAS_fold_3"/>
</dbReference>
<dbReference type="NCBIfam" id="TIGR00229">
    <property type="entry name" value="sensory_box"/>
    <property type="match status" value="2"/>
</dbReference>
<keyword evidence="9" id="KW-1185">Reference proteome</keyword>
<evidence type="ECO:0000256" key="5">
    <source>
        <dbReference type="ARBA" id="ARBA00023224"/>
    </source>
</evidence>
<evidence type="ECO:0000259" key="7">
    <source>
        <dbReference type="PROSITE" id="PS50111"/>
    </source>
</evidence>
<keyword evidence="4" id="KW-0472">Membrane</keyword>
<dbReference type="Gene3D" id="3.30.450.20">
    <property type="entry name" value="PAS domain"/>
    <property type="match status" value="2"/>
</dbReference>